<feature type="transmembrane region" description="Helical" evidence="2">
    <location>
        <begin position="20"/>
        <end position="40"/>
    </location>
</feature>
<feature type="region of interest" description="Disordered" evidence="1">
    <location>
        <begin position="46"/>
        <end position="70"/>
    </location>
</feature>
<proteinExistence type="predicted"/>
<keyword evidence="2" id="KW-0472">Membrane</keyword>
<dbReference type="RefSeq" id="WP_142043943.1">
    <property type="nucleotide sequence ID" value="NZ_JBHTGS010000002.1"/>
</dbReference>
<name>A0A543B2A9_9ACTN</name>
<reference evidence="3 4" key="1">
    <citation type="submission" date="2019-06" db="EMBL/GenBank/DDBJ databases">
        <title>Sequencing the genomes of 1000 actinobacteria strains.</title>
        <authorList>
            <person name="Klenk H.-P."/>
        </authorList>
    </citation>
    <scope>NUCLEOTIDE SEQUENCE [LARGE SCALE GENOMIC DNA]</scope>
    <source>
        <strain evidence="3 4">DSM 45928</strain>
    </source>
</reference>
<evidence type="ECO:0000256" key="1">
    <source>
        <dbReference type="SAM" id="MobiDB-lite"/>
    </source>
</evidence>
<keyword evidence="2" id="KW-0812">Transmembrane</keyword>
<evidence type="ECO:0000313" key="4">
    <source>
        <dbReference type="Proteomes" id="UP000317043"/>
    </source>
</evidence>
<protein>
    <submittedName>
        <fullName evidence="3">Uncharacterized protein</fullName>
    </submittedName>
</protein>
<dbReference type="InParanoid" id="A0A543B2A9"/>
<accession>A0A543B2A9</accession>
<comment type="caution">
    <text evidence="3">The sequence shown here is derived from an EMBL/GenBank/DDBJ whole genome shotgun (WGS) entry which is preliminary data.</text>
</comment>
<sequence>MRSYDDRDDEEFRPPRPWRFLWILLGVTVVVVLAGGGVVLGMSSIGEPESSAEPEAGEATEPVTEDAGCSSDMTVDEAAGLCYLVPDGWVSSSMSVGVGPSSTIIAVDPTALATAHFGPVANLPVDLPADLPGVVDAIADYACDLFKVGDCAPEVTERDIDGHQAVTATAGGADGFVTVTVVEVASGYSYATSVADESHRGETDAIHDSLRVI</sequence>
<dbReference type="Proteomes" id="UP000317043">
    <property type="component" value="Unassembled WGS sequence"/>
</dbReference>
<evidence type="ECO:0000256" key="2">
    <source>
        <dbReference type="SAM" id="Phobius"/>
    </source>
</evidence>
<evidence type="ECO:0000313" key="3">
    <source>
        <dbReference type="EMBL" id="TQL78979.1"/>
    </source>
</evidence>
<keyword evidence="4" id="KW-1185">Reference proteome</keyword>
<keyword evidence="2" id="KW-1133">Transmembrane helix</keyword>
<dbReference type="AlphaFoldDB" id="A0A543B2A9"/>
<organism evidence="3 4">
    <name type="scientific">Stackebrandtia endophytica</name>
    <dbReference type="NCBI Taxonomy" id="1496996"/>
    <lineage>
        <taxon>Bacteria</taxon>
        <taxon>Bacillati</taxon>
        <taxon>Actinomycetota</taxon>
        <taxon>Actinomycetes</taxon>
        <taxon>Glycomycetales</taxon>
        <taxon>Glycomycetaceae</taxon>
        <taxon>Stackebrandtia</taxon>
    </lineage>
</organism>
<dbReference type="EMBL" id="VFOW01000001">
    <property type="protein sequence ID" value="TQL78979.1"/>
    <property type="molecule type" value="Genomic_DNA"/>
</dbReference>
<gene>
    <name evidence="3" type="ORF">FB566_4577</name>
</gene>